<proteinExistence type="predicted"/>
<evidence type="ECO:0000256" key="1">
    <source>
        <dbReference type="SAM" id="Phobius"/>
    </source>
</evidence>
<dbReference type="NCBIfam" id="NF033634">
    <property type="entry name" value="SLATT_1"/>
    <property type="match status" value="1"/>
</dbReference>
<dbReference type="RefSeq" id="WP_142663503.1">
    <property type="nucleotide sequence ID" value="NZ_FXTK01000010.1"/>
</dbReference>
<feature type="transmembrane region" description="Helical" evidence="1">
    <location>
        <begin position="42"/>
        <end position="59"/>
    </location>
</feature>
<gene>
    <name evidence="2" type="ORF">SAMN06265221_110114</name>
</gene>
<sequence length="162" mass="17709">MKMLLGVATHPLETDSLATLLRNAQYYETHARIASVLHHGSSLLIVVFSSAIPLIPLIGADTAALTFRMAVLGAAITIVQGARQLFGFHDRWIYYRTAREALRCEAILYHAEAGPYRTGDKNKVLAEALNTILSTENLAWRASMLKNSALPSGSTTTEGRKN</sequence>
<dbReference type="Pfam" id="PF14015">
    <property type="entry name" value="DUF4231"/>
    <property type="match status" value="1"/>
</dbReference>
<dbReference type="EMBL" id="FXTK01000010">
    <property type="protein sequence ID" value="SMO77068.1"/>
    <property type="molecule type" value="Genomic_DNA"/>
</dbReference>
<dbReference type="InterPro" id="IPR025325">
    <property type="entry name" value="DUF4231"/>
</dbReference>
<evidence type="ECO:0000313" key="2">
    <source>
        <dbReference type="EMBL" id="SMO77068.1"/>
    </source>
</evidence>
<keyword evidence="3" id="KW-1185">Reference proteome</keyword>
<name>A0A521DZK6_9RHOB</name>
<dbReference type="OrthoDB" id="9791874at2"/>
<accession>A0A521DZK6</accession>
<evidence type="ECO:0008006" key="4">
    <source>
        <dbReference type="Google" id="ProtNLM"/>
    </source>
</evidence>
<dbReference type="Proteomes" id="UP000319014">
    <property type="component" value="Unassembled WGS sequence"/>
</dbReference>
<dbReference type="AlphaFoldDB" id="A0A521DZK6"/>
<protein>
    <recommendedName>
        <fullName evidence="4">DUF4231 domain-containing protein</fullName>
    </recommendedName>
</protein>
<organism evidence="2 3">
    <name type="scientific">Paracoccus laeviglucosivorans</name>
    <dbReference type="NCBI Taxonomy" id="1197861"/>
    <lineage>
        <taxon>Bacteria</taxon>
        <taxon>Pseudomonadati</taxon>
        <taxon>Pseudomonadota</taxon>
        <taxon>Alphaproteobacteria</taxon>
        <taxon>Rhodobacterales</taxon>
        <taxon>Paracoccaceae</taxon>
        <taxon>Paracoccus</taxon>
    </lineage>
</organism>
<reference evidence="2 3" key="1">
    <citation type="submission" date="2017-05" db="EMBL/GenBank/DDBJ databases">
        <authorList>
            <person name="Varghese N."/>
            <person name="Submissions S."/>
        </authorList>
    </citation>
    <scope>NUCLEOTIDE SEQUENCE [LARGE SCALE GENOMIC DNA]</scope>
    <source>
        <strain evidence="2 3">DSM 100094</strain>
    </source>
</reference>
<evidence type="ECO:0000313" key="3">
    <source>
        <dbReference type="Proteomes" id="UP000319014"/>
    </source>
</evidence>
<keyword evidence="1" id="KW-0472">Membrane</keyword>
<keyword evidence="1" id="KW-1133">Transmembrane helix</keyword>
<keyword evidence="1" id="KW-0812">Transmembrane</keyword>
<feature type="transmembrane region" description="Helical" evidence="1">
    <location>
        <begin position="65"/>
        <end position="86"/>
    </location>
</feature>